<reference evidence="1 2" key="1">
    <citation type="submission" date="2021-02" db="EMBL/GenBank/DDBJ databases">
        <title>Complete genome of Desulfoluna sp. strain ASN36.</title>
        <authorList>
            <person name="Takahashi A."/>
            <person name="Kojima H."/>
            <person name="Fukui M."/>
        </authorList>
    </citation>
    <scope>NUCLEOTIDE SEQUENCE [LARGE SCALE GENOMIC DNA]</scope>
    <source>
        <strain evidence="1 2">ASN36</strain>
    </source>
</reference>
<protein>
    <submittedName>
        <fullName evidence="1">Uncharacterized protein</fullName>
    </submittedName>
</protein>
<gene>
    <name evidence="1" type="ORF">DSLASN_24810</name>
</gene>
<dbReference type="Proteomes" id="UP001320148">
    <property type="component" value="Chromosome"/>
</dbReference>
<sequence>MRLTVNANMGLVASFYNDGWGPAVAAVRNAAIFRRHSGLMPWVFYPLPAGVLGVGTGR</sequence>
<keyword evidence="2" id="KW-1185">Reference proteome</keyword>
<evidence type="ECO:0000313" key="2">
    <source>
        <dbReference type="Proteomes" id="UP001320148"/>
    </source>
</evidence>
<evidence type="ECO:0000313" key="1">
    <source>
        <dbReference type="EMBL" id="BCS96849.1"/>
    </source>
</evidence>
<name>A0ABM7PIG5_9BACT</name>
<accession>A0ABM7PIG5</accession>
<dbReference type="EMBL" id="AP024488">
    <property type="protein sequence ID" value="BCS96849.1"/>
    <property type="molecule type" value="Genomic_DNA"/>
</dbReference>
<organism evidence="1 2">
    <name type="scientific">Desulfoluna limicola</name>
    <dbReference type="NCBI Taxonomy" id="2810562"/>
    <lineage>
        <taxon>Bacteria</taxon>
        <taxon>Pseudomonadati</taxon>
        <taxon>Thermodesulfobacteriota</taxon>
        <taxon>Desulfobacteria</taxon>
        <taxon>Desulfobacterales</taxon>
        <taxon>Desulfolunaceae</taxon>
        <taxon>Desulfoluna</taxon>
    </lineage>
</organism>
<proteinExistence type="predicted"/>